<name>A0A061E4D6_THECC</name>
<dbReference type="HOGENOM" id="CLU_000680_15_8_1"/>
<dbReference type="Proteomes" id="UP000026915">
    <property type="component" value="Chromosome 2"/>
</dbReference>
<dbReference type="InParanoid" id="A0A061E4D6"/>
<dbReference type="OMA" id="LTICHIT"/>
<evidence type="ECO:0000313" key="1">
    <source>
        <dbReference type="EMBL" id="EOX99830.1"/>
    </source>
</evidence>
<keyword evidence="2" id="KW-1185">Reference proteome</keyword>
<dbReference type="EMBL" id="CM001880">
    <property type="protein sequence ID" value="EOX99830.1"/>
    <property type="molecule type" value="Genomic_DNA"/>
</dbReference>
<protein>
    <submittedName>
        <fullName evidence="1">Uncharacterized protein</fullName>
    </submittedName>
</protein>
<dbReference type="eggNOG" id="KOG1075">
    <property type="taxonomic scope" value="Eukaryota"/>
</dbReference>
<dbReference type="PANTHER" id="PTHR33116:SF80">
    <property type="entry name" value="REVERSE TRANSCRIPTASE ZINC-BINDING DOMAIN-CONTAINING PROTEIN"/>
    <property type="match status" value="1"/>
</dbReference>
<proteinExistence type="predicted"/>
<evidence type="ECO:0000313" key="2">
    <source>
        <dbReference type="Proteomes" id="UP000026915"/>
    </source>
</evidence>
<dbReference type="PANTHER" id="PTHR33116">
    <property type="entry name" value="REVERSE TRANSCRIPTASE ZINC-BINDING DOMAIN-CONTAINING PROTEIN-RELATED-RELATED"/>
    <property type="match status" value="1"/>
</dbReference>
<sequence length="270" mass="31413">MQVLKPFICVIEKIEQLFNNFLWGGSASSKKIHWAAWNKITLPSSEGGLDIRGLGDMFEAFSMKLWWRFQTCNSSWSKFMKAKYCYGRIPRYTQPKRHDSQTWKRMLACCPVIEQHMRCKIGKGELFFWHDCWMDDEPLINHFPAFSSSMTQVCYFFNNNEWDVDKLNTMLSEKMVAEILKIPFNTSSTDMAYWVPTSDGDFTTKSKHNCQIAAGGGLFRDHTSTMIFGFSENFGPYNSLQAELMALHREKKTRLQIISQIKGICTKTYM</sequence>
<organism evidence="1 2">
    <name type="scientific">Theobroma cacao</name>
    <name type="common">Cacao</name>
    <name type="synonym">Cocoa</name>
    <dbReference type="NCBI Taxonomy" id="3641"/>
    <lineage>
        <taxon>Eukaryota</taxon>
        <taxon>Viridiplantae</taxon>
        <taxon>Streptophyta</taxon>
        <taxon>Embryophyta</taxon>
        <taxon>Tracheophyta</taxon>
        <taxon>Spermatophyta</taxon>
        <taxon>Magnoliopsida</taxon>
        <taxon>eudicotyledons</taxon>
        <taxon>Gunneridae</taxon>
        <taxon>Pentapetalae</taxon>
        <taxon>rosids</taxon>
        <taxon>malvids</taxon>
        <taxon>Malvales</taxon>
        <taxon>Malvaceae</taxon>
        <taxon>Byttnerioideae</taxon>
        <taxon>Theobroma</taxon>
    </lineage>
</organism>
<accession>A0A061E4D6</accession>
<dbReference type="Gramene" id="EOX99830">
    <property type="protein sequence ID" value="EOX99830"/>
    <property type="gene ID" value="TCM_008793"/>
</dbReference>
<reference evidence="1 2" key="1">
    <citation type="journal article" date="2013" name="Genome Biol.">
        <title>The genome sequence of the most widely cultivated cacao type and its use to identify candidate genes regulating pod color.</title>
        <authorList>
            <person name="Motamayor J.C."/>
            <person name="Mockaitis K."/>
            <person name="Schmutz J."/>
            <person name="Haiminen N."/>
            <person name="Iii D.L."/>
            <person name="Cornejo O."/>
            <person name="Findley S.D."/>
            <person name="Zheng P."/>
            <person name="Utro F."/>
            <person name="Royaert S."/>
            <person name="Saski C."/>
            <person name="Jenkins J."/>
            <person name="Podicheti R."/>
            <person name="Zhao M."/>
            <person name="Scheffler B.E."/>
            <person name="Stack J.C."/>
            <person name="Feltus F.A."/>
            <person name="Mustiga G.M."/>
            <person name="Amores F."/>
            <person name="Phillips W."/>
            <person name="Marelli J.P."/>
            <person name="May G.D."/>
            <person name="Shapiro H."/>
            <person name="Ma J."/>
            <person name="Bustamante C.D."/>
            <person name="Schnell R.J."/>
            <person name="Main D."/>
            <person name="Gilbert D."/>
            <person name="Parida L."/>
            <person name="Kuhn D.N."/>
        </authorList>
    </citation>
    <scope>NUCLEOTIDE SEQUENCE [LARGE SCALE GENOMIC DNA]</scope>
    <source>
        <strain evidence="2">cv. Matina 1-6</strain>
    </source>
</reference>
<gene>
    <name evidence="1" type="ORF">TCM_008793</name>
</gene>
<dbReference type="AlphaFoldDB" id="A0A061E4D6"/>